<protein>
    <recommendedName>
        <fullName evidence="2">Activator of Hsp90 ATPase homologue 1/2-like C-terminal domain-containing protein</fullName>
    </recommendedName>
</protein>
<evidence type="ECO:0000313" key="4">
    <source>
        <dbReference type="Proteomes" id="UP000277191"/>
    </source>
</evidence>
<dbReference type="InterPro" id="IPR013538">
    <property type="entry name" value="ASHA1/2-like_C"/>
</dbReference>
<dbReference type="Pfam" id="PF08327">
    <property type="entry name" value="AHSA1"/>
    <property type="match status" value="1"/>
</dbReference>
<evidence type="ECO:0000313" key="3">
    <source>
        <dbReference type="EMBL" id="AZQ54765.1"/>
    </source>
</evidence>
<proteinExistence type="inferred from homology"/>
<sequence length="196" mass="22039">MIHFMVDMPFHFMAADVLQDACEWDAPPSMPMFTPNTKCLRGSMSATSDHLCDEPVERTLFVGAPVEILAMSFTEPSRMAEWMGDDTMPVSVEHDGRAGGLIVVRGRQHGAFENRGRIVRWDPPRRFSWTHLSTLSNLPDEPASYTTLDFALEPARGGTMLSFTMRGFPTLVVRKHLVLYWGVTLDVIRRHAEACA</sequence>
<feature type="domain" description="Activator of Hsp90 ATPase homologue 1/2-like C-terminal" evidence="2">
    <location>
        <begin position="72"/>
        <end position="190"/>
    </location>
</feature>
<organism evidence="3 4">
    <name type="scientific">Burkholderia cenocepacia</name>
    <dbReference type="NCBI Taxonomy" id="95486"/>
    <lineage>
        <taxon>Bacteria</taxon>
        <taxon>Pseudomonadati</taxon>
        <taxon>Pseudomonadota</taxon>
        <taxon>Betaproteobacteria</taxon>
        <taxon>Burkholderiales</taxon>
        <taxon>Burkholderiaceae</taxon>
        <taxon>Burkholderia</taxon>
        <taxon>Burkholderia cepacia complex</taxon>
    </lineage>
</organism>
<dbReference type="EMBL" id="CP034547">
    <property type="protein sequence ID" value="AZQ54765.1"/>
    <property type="molecule type" value="Genomic_DNA"/>
</dbReference>
<evidence type="ECO:0000259" key="2">
    <source>
        <dbReference type="Pfam" id="PF08327"/>
    </source>
</evidence>
<dbReference type="InterPro" id="IPR023393">
    <property type="entry name" value="START-like_dom_sf"/>
</dbReference>
<dbReference type="AlphaFoldDB" id="A0A3Q9FD01"/>
<gene>
    <name evidence="3" type="ORF">D5R55_28155</name>
</gene>
<dbReference type="Proteomes" id="UP000277191">
    <property type="component" value="Chromosome 3"/>
</dbReference>
<dbReference type="SUPFAM" id="SSF55961">
    <property type="entry name" value="Bet v1-like"/>
    <property type="match status" value="1"/>
</dbReference>
<accession>A0A3Q9FD01</accession>
<name>A0A3Q9FD01_9BURK</name>
<reference evidence="3 4" key="1">
    <citation type="submission" date="2018-12" db="EMBL/GenBank/DDBJ databases">
        <title>Cadmium resistance mechanism in endophytic bacteria Burkholderia cenocepacia YG-3.</title>
        <authorList>
            <person name="Zhang X."/>
            <person name="Wang X."/>
            <person name="Zhu Y."/>
        </authorList>
    </citation>
    <scope>NUCLEOTIDE SEQUENCE [LARGE SCALE GENOMIC DNA]</scope>
    <source>
        <strain evidence="3 4">YG-3</strain>
    </source>
</reference>
<evidence type="ECO:0000256" key="1">
    <source>
        <dbReference type="ARBA" id="ARBA00006817"/>
    </source>
</evidence>
<comment type="similarity">
    <text evidence="1">Belongs to the AHA1 family.</text>
</comment>
<dbReference type="Gene3D" id="3.30.530.20">
    <property type="match status" value="1"/>
</dbReference>